<keyword evidence="5" id="KW-1185">Reference proteome</keyword>
<evidence type="ECO:0000256" key="1">
    <source>
        <dbReference type="PROSITE-ProRule" id="PRU00339"/>
    </source>
</evidence>
<dbReference type="InterPro" id="IPR011990">
    <property type="entry name" value="TPR-like_helical_dom_sf"/>
</dbReference>
<feature type="repeat" description="TPR" evidence="1">
    <location>
        <begin position="131"/>
        <end position="164"/>
    </location>
</feature>
<dbReference type="Proteomes" id="UP000014605">
    <property type="component" value="Unassembled WGS sequence"/>
</dbReference>
<keyword evidence="1" id="KW-0802">TPR repeat</keyword>
<dbReference type="AlphaFoldDB" id="S3LR05"/>
<dbReference type="PROSITE" id="PS50005">
    <property type="entry name" value="TPR"/>
    <property type="match status" value="1"/>
</dbReference>
<reference evidence="4 5" key="1">
    <citation type="submission" date="2013-04" db="EMBL/GenBank/DDBJ databases">
        <title>The Genome Sequence of Treponema vincentii F0403.</title>
        <authorList>
            <consortium name="The Broad Institute Genomics Platform"/>
            <person name="Earl A."/>
            <person name="Ward D."/>
            <person name="Feldgarden M."/>
            <person name="Gevers D."/>
            <person name="Leonetti C."/>
            <person name="Izard J."/>
            <person name="Walker B."/>
            <person name="Young S."/>
            <person name="Zeng Q."/>
            <person name="Gargeya S."/>
            <person name="Fitzgerald M."/>
            <person name="Haas B."/>
            <person name="Abouelleil A."/>
            <person name="Allen A.W."/>
            <person name="Alvarado L."/>
            <person name="Arachchi H.M."/>
            <person name="Berlin A.M."/>
            <person name="Chapman S.B."/>
            <person name="Gainer-Dewar J."/>
            <person name="Goldberg J."/>
            <person name="Griggs A."/>
            <person name="Gujja S."/>
            <person name="Hansen M."/>
            <person name="Howarth C."/>
            <person name="Imamovic A."/>
            <person name="Ireland A."/>
            <person name="Larimer J."/>
            <person name="McCowan C."/>
            <person name="Murphy C."/>
            <person name="Pearson M."/>
            <person name="Poon T.W."/>
            <person name="Priest M."/>
            <person name="Roberts A."/>
            <person name="Saif S."/>
            <person name="Shea T."/>
            <person name="Sisk P."/>
            <person name="Sykes S."/>
            <person name="Wortman J."/>
            <person name="Nusbaum C."/>
            <person name="Birren B."/>
        </authorList>
    </citation>
    <scope>NUCLEOTIDE SEQUENCE [LARGE SCALE GENOMIC DNA]</scope>
    <source>
        <strain evidence="4 5">F0403</strain>
    </source>
</reference>
<dbReference type="EMBL" id="ATFC01000008">
    <property type="protein sequence ID" value="EPF46772.1"/>
    <property type="molecule type" value="Genomic_DNA"/>
</dbReference>
<keyword evidence="3" id="KW-0812">Transmembrane</keyword>
<name>S3LR05_9SPIR</name>
<dbReference type="Gene3D" id="1.25.40.10">
    <property type="entry name" value="Tetratricopeptide repeat domain"/>
    <property type="match status" value="1"/>
</dbReference>
<proteinExistence type="predicted"/>
<evidence type="ECO:0000256" key="2">
    <source>
        <dbReference type="SAM" id="MobiDB-lite"/>
    </source>
</evidence>
<dbReference type="InterPro" id="IPR019734">
    <property type="entry name" value="TPR_rpt"/>
</dbReference>
<accession>S3LR05</accession>
<evidence type="ECO:0000313" key="4">
    <source>
        <dbReference type="EMBL" id="EPF46772.1"/>
    </source>
</evidence>
<dbReference type="HOGENOM" id="CLU_1433903_0_0_12"/>
<dbReference type="SMART" id="SM00028">
    <property type="entry name" value="TPR"/>
    <property type="match status" value="2"/>
</dbReference>
<feature type="transmembrane region" description="Helical" evidence="3">
    <location>
        <begin position="21"/>
        <end position="46"/>
    </location>
</feature>
<sequence>MLKKSRHSSAAGSPISSLSTLLSSLFLSSSFLSIYLIFIPILVLSISGCSGEQQTKLAYIKGTLAWRQGNWNNAVLYFYEAESLAAKLPDENMAQYTDSALASAYLMQGEDTAASRKLENISETAPDILRAHRFYQQGIIAFRAKEYAQAAALFRKSLELSGSDMAAKINYELSKKLSDTQREMQHQAPQNAAEDPESDLTDSIILDIIRKREQNEWEKMQHESEPAINDY</sequence>
<keyword evidence="3" id="KW-1133">Transmembrane helix</keyword>
<dbReference type="PATRIC" id="fig|1125702.3.peg.1399"/>
<organism evidence="4 5">
    <name type="scientific">Treponema vincentii F0403</name>
    <dbReference type="NCBI Taxonomy" id="1125702"/>
    <lineage>
        <taxon>Bacteria</taxon>
        <taxon>Pseudomonadati</taxon>
        <taxon>Spirochaetota</taxon>
        <taxon>Spirochaetia</taxon>
        <taxon>Spirochaetales</taxon>
        <taxon>Treponemataceae</taxon>
        <taxon>Treponema</taxon>
    </lineage>
</organism>
<keyword evidence="3" id="KW-0472">Membrane</keyword>
<protein>
    <submittedName>
        <fullName evidence="4">Uncharacterized protein</fullName>
    </submittedName>
</protein>
<evidence type="ECO:0000256" key="3">
    <source>
        <dbReference type="SAM" id="Phobius"/>
    </source>
</evidence>
<gene>
    <name evidence="4" type="ORF">HMPREF1222_01349</name>
</gene>
<comment type="caution">
    <text evidence="4">The sequence shown here is derived from an EMBL/GenBank/DDBJ whole genome shotgun (WGS) entry which is preliminary data.</text>
</comment>
<evidence type="ECO:0000313" key="5">
    <source>
        <dbReference type="Proteomes" id="UP000014605"/>
    </source>
</evidence>
<feature type="region of interest" description="Disordered" evidence="2">
    <location>
        <begin position="180"/>
        <end position="201"/>
    </location>
</feature>
<dbReference type="SUPFAM" id="SSF48452">
    <property type="entry name" value="TPR-like"/>
    <property type="match status" value="1"/>
</dbReference>